<gene>
    <name evidence="4" type="ORF">KPH14_003639</name>
</gene>
<dbReference type="Pfam" id="PF03266">
    <property type="entry name" value="NTPase_1"/>
    <property type="match status" value="1"/>
</dbReference>
<name>A0AAD9VIF0_9HYME</name>
<keyword evidence="2" id="KW-0378">Hydrolase</keyword>
<keyword evidence="5" id="KW-1185">Reference proteome</keyword>
<dbReference type="PANTHER" id="PTHR43146">
    <property type="entry name" value="CANCER-RELATED NUCLEOSIDE-TRIPHOSPHATASE"/>
    <property type="match status" value="1"/>
</dbReference>
<keyword evidence="3" id="KW-0067">ATP-binding</keyword>
<dbReference type="Gene3D" id="3.40.50.300">
    <property type="entry name" value="P-loop containing nucleotide triphosphate hydrolases"/>
    <property type="match status" value="1"/>
</dbReference>
<comment type="caution">
    <text evidence="4">The sequence shown here is derived from an EMBL/GenBank/DDBJ whole genome shotgun (WGS) entry which is preliminary data.</text>
</comment>
<proteinExistence type="predicted"/>
<dbReference type="GO" id="GO:0017111">
    <property type="term" value="F:ribonucleoside triphosphate phosphatase activity"/>
    <property type="evidence" value="ECO:0007669"/>
    <property type="project" value="InterPro"/>
</dbReference>
<keyword evidence="1" id="KW-0547">Nucleotide-binding</keyword>
<dbReference type="EMBL" id="JAIFRP010004409">
    <property type="protein sequence ID" value="KAK2575749.1"/>
    <property type="molecule type" value="Genomic_DNA"/>
</dbReference>
<dbReference type="InterPro" id="IPR004948">
    <property type="entry name" value="Nuc-triphosphatase_THEP1"/>
</dbReference>
<reference evidence="4" key="1">
    <citation type="submission" date="2021-08" db="EMBL/GenBank/DDBJ databases">
        <authorList>
            <person name="Misof B."/>
            <person name="Oliver O."/>
            <person name="Podsiadlowski L."/>
            <person name="Donath A."/>
            <person name="Peters R."/>
            <person name="Mayer C."/>
            <person name="Rust J."/>
            <person name="Gunkel S."/>
            <person name="Lesny P."/>
            <person name="Martin S."/>
            <person name="Oeyen J.P."/>
            <person name="Petersen M."/>
            <person name="Panagiotis P."/>
            <person name="Wilbrandt J."/>
            <person name="Tanja T."/>
        </authorList>
    </citation>
    <scope>NUCLEOTIDE SEQUENCE</scope>
    <source>
        <strain evidence="4">GBR_01_08_01A</strain>
        <tissue evidence="4">Thorax + abdomen</tissue>
    </source>
</reference>
<dbReference type="Proteomes" id="UP001258017">
    <property type="component" value="Unassembled WGS sequence"/>
</dbReference>
<evidence type="ECO:0000256" key="1">
    <source>
        <dbReference type="ARBA" id="ARBA00022741"/>
    </source>
</evidence>
<dbReference type="AlphaFoldDB" id="A0AAD9VIF0"/>
<organism evidence="4 5">
    <name type="scientific">Odynerus spinipes</name>
    <dbReference type="NCBI Taxonomy" id="1348599"/>
    <lineage>
        <taxon>Eukaryota</taxon>
        <taxon>Metazoa</taxon>
        <taxon>Ecdysozoa</taxon>
        <taxon>Arthropoda</taxon>
        <taxon>Hexapoda</taxon>
        <taxon>Insecta</taxon>
        <taxon>Pterygota</taxon>
        <taxon>Neoptera</taxon>
        <taxon>Endopterygota</taxon>
        <taxon>Hymenoptera</taxon>
        <taxon>Apocrita</taxon>
        <taxon>Aculeata</taxon>
        <taxon>Vespoidea</taxon>
        <taxon>Vespidae</taxon>
        <taxon>Eumeninae</taxon>
        <taxon>Odynerus</taxon>
    </lineage>
</organism>
<protein>
    <recommendedName>
        <fullName evidence="6">AAA+ ATPase domain-containing protein</fullName>
    </recommendedName>
</protein>
<evidence type="ECO:0000256" key="2">
    <source>
        <dbReference type="ARBA" id="ARBA00022801"/>
    </source>
</evidence>
<sequence length="165" mass="18662">MDTSATSLVSRVLLTGPPGIGKTTVCKNVASILEKQNRNFNGFYTEEVRAENGSRIGFDIVPIKDGKDKRVPLARIESILSQAQFSKYRVGNYHVFVDNFESSVMPILKTETEILLIDEIGKMELYSKKFHDEIIDIFFGLPKKIYIVATIPQMHKKKPPLLSKE</sequence>
<reference evidence="4" key="2">
    <citation type="journal article" date="2023" name="Commun. Biol.">
        <title>Intrasexual cuticular hydrocarbon dimorphism in a wasp sheds light on hydrocarbon biosynthesis genes in Hymenoptera.</title>
        <authorList>
            <person name="Moris V.C."/>
            <person name="Podsiadlowski L."/>
            <person name="Martin S."/>
            <person name="Oeyen J.P."/>
            <person name="Donath A."/>
            <person name="Petersen M."/>
            <person name="Wilbrandt J."/>
            <person name="Misof B."/>
            <person name="Liedtke D."/>
            <person name="Thamm M."/>
            <person name="Scheiner R."/>
            <person name="Schmitt T."/>
            <person name="Niehuis O."/>
        </authorList>
    </citation>
    <scope>NUCLEOTIDE SEQUENCE</scope>
    <source>
        <strain evidence="4">GBR_01_08_01A</strain>
    </source>
</reference>
<evidence type="ECO:0000313" key="4">
    <source>
        <dbReference type="EMBL" id="KAK2575749.1"/>
    </source>
</evidence>
<dbReference type="InterPro" id="IPR027417">
    <property type="entry name" value="P-loop_NTPase"/>
</dbReference>
<evidence type="ECO:0008006" key="6">
    <source>
        <dbReference type="Google" id="ProtNLM"/>
    </source>
</evidence>
<dbReference type="SUPFAM" id="SSF52540">
    <property type="entry name" value="P-loop containing nucleoside triphosphate hydrolases"/>
    <property type="match status" value="1"/>
</dbReference>
<evidence type="ECO:0000256" key="3">
    <source>
        <dbReference type="ARBA" id="ARBA00022840"/>
    </source>
</evidence>
<dbReference type="PANTHER" id="PTHR43146:SF1">
    <property type="entry name" value="CANCER-RELATED NUCLEOSIDE-TRIPHOSPHATASE"/>
    <property type="match status" value="1"/>
</dbReference>
<accession>A0AAD9VIF0</accession>
<dbReference type="GO" id="GO:0005524">
    <property type="term" value="F:ATP binding"/>
    <property type="evidence" value="ECO:0007669"/>
    <property type="project" value="UniProtKB-KW"/>
</dbReference>
<evidence type="ECO:0000313" key="5">
    <source>
        <dbReference type="Proteomes" id="UP001258017"/>
    </source>
</evidence>